<sequence length="52" mass="5840">MLECNVDDKKVTHTLKDVLYVPKAPNNLIALNRFDDANRSVTFIPGLPSHFA</sequence>
<dbReference type="EMBL" id="ML208461">
    <property type="protein sequence ID" value="TFK64800.1"/>
    <property type="molecule type" value="Genomic_DNA"/>
</dbReference>
<protein>
    <submittedName>
        <fullName evidence="1">Uncharacterized protein</fullName>
    </submittedName>
</protein>
<organism evidence="1 2">
    <name type="scientific">Pluteus cervinus</name>
    <dbReference type="NCBI Taxonomy" id="181527"/>
    <lineage>
        <taxon>Eukaryota</taxon>
        <taxon>Fungi</taxon>
        <taxon>Dikarya</taxon>
        <taxon>Basidiomycota</taxon>
        <taxon>Agaricomycotina</taxon>
        <taxon>Agaricomycetes</taxon>
        <taxon>Agaricomycetidae</taxon>
        <taxon>Agaricales</taxon>
        <taxon>Pluteineae</taxon>
        <taxon>Pluteaceae</taxon>
        <taxon>Pluteus</taxon>
    </lineage>
</organism>
<reference evidence="1 2" key="1">
    <citation type="journal article" date="2019" name="Nat. Ecol. Evol.">
        <title>Megaphylogeny resolves global patterns of mushroom evolution.</title>
        <authorList>
            <person name="Varga T."/>
            <person name="Krizsan K."/>
            <person name="Foldi C."/>
            <person name="Dima B."/>
            <person name="Sanchez-Garcia M."/>
            <person name="Sanchez-Ramirez S."/>
            <person name="Szollosi G.J."/>
            <person name="Szarkandi J.G."/>
            <person name="Papp V."/>
            <person name="Albert L."/>
            <person name="Andreopoulos W."/>
            <person name="Angelini C."/>
            <person name="Antonin V."/>
            <person name="Barry K.W."/>
            <person name="Bougher N.L."/>
            <person name="Buchanan P."/>
            <person name="Buyck B."/>
            <person name="Bense V."/>
            <person name="Catcheside P."/>
            <person name="Chovatia M."/>
            <person name="Cooper J."/>
            <person name="Damon W."/>
            <person name="Desjardin D."/>
            <person name="Finy P."/>
            <person name="Geml J."/>
            <person name="Haridas S."/>
            <person name="Hughes K."/>
            <person name="Justo A."/>
            <person name="Karasinski D."/>
            <person name="Kautmanova I."/>
            <person name="Kiss B."/>
            <person name="Kocsube S."/>
            <person name="Kotiranta H."/>
            <person name="LaButti K.M."/>
            <person name="Lechner B.E."/>
            <person name="Liimatainen K."/>
            <person name="Lipzen A."/>
            <person name="Lukacs Z."/>
            <person name="Mihaltcheva S."/>
            <person name="Morgado L.N."/>
            <person name="Niskanen T."/>
            <person name="Noordeloos M.E."/>
            <person name="Ohm R.A."/>
            <person name="Ortiz-Santana B."/>
            <person name="Ovrebo C."/>
            <person name="Racz N."/>
            <person name="Riley R."/>
            <person name="Savchenko A."/>
            <person name="Shiryaev A."/>
            <person name="Soop K."/>
            <person name="Spirin V."/>
            <person name="Szebenyi C."/>
            <person name="Tomsovsky M."/>
            <person name="Tulloss R.E."/>
            <person name="Uehling J."/>
            <person name="Grigoriev I.V."/>
            <person name="Vagvolgyi C."/>
            <person name="Papp T."/>
            <person name="Martin F.M."/>
            <person name="Miettinen O."/>
            <person name="Hibbett D.S."/>
            <person name="Nagy L.G."/>
        </authorList>
    </citation>
    <scope>NUCLEOTIDE SEQUENCE [LARGE SCALE GENOMIC DNA]</scope>
    <source>
        <strain evidence="1 2">NL-1719</strain>
    </source>
</reference>
<proteinExistence type="predicted"/>
<evidence type="ECO:0000313" key="1">
    <source>
        <dbReference type="EMBL" id="TFK64800.1"/>
    </source>
</evidence>
<gene>
    <name evidence="1" type="ORF">BDN72DRAFT_774149</name>
</gene>
<name>A0ACD3AGK7_9AGAR</name>
<accession>A0ACD3AGK7</accession>
<evidence type="ECO:0000313" key="2">
    <source>
        <dbReference type="Proteomes" id="UP000308600"/>
    </source>
</evidence>
<keyword evidence="2" id="KW-1185">Reference proteome</keyword>
<dbReference type="Proteomes" id="UP000308600">
    <property type="component" value="Unassembled WGS sequence"/>
</dbReference>